<dbReference type="KEGG" id="eus:EUTSA_v10000396mg"/>
<gene>
    <name evidence="1" type="ORF">EUTSA_v10000396mg</name>
</gene>
<evidence type="ECO:0000313" key="1">
    <source>
        <dbReference type="EMBL" id="ESQ46442.1"/>
    </source>
</evidence>
<dbReference type="EMBL" id="KI517426">
    <property type="protein sequence ID" value="ESQ46442.1"/>
    <property type="molecule type" value="Genomic_DNA"/>
</dbReference>
<sequence length="92" mass="9673">MEVSASPGTSIEAIRRCEMEVKNKVSANLIDNVDIDGGHESDSTISSVISIEDNSVADVSGQNLKLSLLDDADDSISLNQNYVVADVASTST</sequence>
<reference evidence="1 2" key="1">
    <citation type="journal article" date="2013" name="Front. Plant Sci.">
        <title>The Reference Genome of the Halophytic Plant Eutrema salsugineum.</title>
        <authorList>
            <person name="Yang R."/>
            <person name="Jarvis D.E."/>
            <person name="Chen H."/>
            <person name="Beilstein M.A."/>
            <person name="Grimwood J."/>
            <person name="Jenkins J."/>
            <person name="Shu S."/>
            <person name="Prochnik S."/>
            <person name="Xin M."/>
            <person name="Ma C."/>
            <person name="Schmutz J."/>
            <person name="Wing R.A."/>
            <person name="Mitchell-Olds T."/>
            <person name="Schumaker K.S."/>
            <person name="Wang X."/>
        </authorList>
    </citation>
    <scope>NUCLEOTIDE SEQUENCE [LARGE SCALE GENOMIC DNA]</scope>
</reference>
<name>V4LVB5_EUTSA</name>
<dbReference type="Proteomes" id="UP000030689">
    <property type="component" value="Unassembled WGS sequence"/>
</dbReference>
<dbReference type="AlphaFoldDB" id="V4LVB5"/>
<keyword evidence="2" id="KW-1185">Reference proteome</keyword>
<accession>V4LVB5</accession>
<organism evidence="1 2">
    <name type="scientific">Eutrema salsugineum</name>
    <name type="common">Saltwater cress</name>
    <name type="synonym">Sisymbrium salsugineum</name>
    <dbReference type="NCBI Taxonomy" id="72664"/>
    <lineage>
        <taxon>Eukaryota</taxon>
        <taxon>Viridiplantae</taxon>
        <taxon>Streptophyta</taxon>
        <taxon>Embryophyta</taxon>
        <taxon>Tracheophyta</taxon>
        <taxon>Spermatophyta</taxon>
        <taxon>Magnoliopsida</taxon>
        <taxon>eudicotyledons</taxon>
        <taxon>Gunneridae</taxon>
        <taxon>Pentapetalae</taxon>
        <taxon>rosids</taxon>
        <taxon>malvids</taxon>
        <taxon>Brassicales</taxon>
        <taxon>Brassicaceae</taxon>
        <taxon>Eutremeae</taxon>
        <taxon>Eutrema</taxon>
    </lineage>
</organism>
<evidence type="ECO:0000313" key="2">
    <source>
        <dbReference type="Proteomes" id="UP000030689"/>
    </source>
</evidence>
<proteinExistence type="predicted"/>
<protein>
    <submittedName>
        <fullName evidence="1">Uncharacterized protein</fullName>
    </submittedName>
</protein>
<dbReference type="Gramene" id="ESQ46442">
    <property type="protein sequence ID" value="ESQ46442"/>
    <property type="gene ID" value="EUTSA_v10000396mg"/>
</dbReference>